<name>A0A1W6YIG4_9BORD</name>
<feature type="transmembrane region" description="Helical" evidence="6">
    <location>
        <begin position="157"/>
        <end position="179"/>
    </location>
</feature>
<organism evidence="8 9">
    <name type="scientific">Bordetella genomosp. 8</name>
    <dbReference type="NCBI Taxonomy" id="1416806"/>
    <lineage>
        <taxon>Bacteria</taxon>
        <taxon>Pseudomonadati</taxon>
        <taxon>Pseudomonadota</taxon>
        <taxon>Betaproteobacteria</taxon>
        <taxon>Burkholderiales</taxon>
        <taxon>Alcaligenaceae</taxon>
        <taxon>Bordetella</taxon>
    </lineage>
</organism>
<dbReference type="InterPro" id="IPR037185">
    <property type="entry name" value="EmrE-like"/>
</dbReference>
<dbReference type="RefSeq" id="WP_086064038.1">
    <property type="nucleotide sequence ID" value="NZ_CP021108.1"/>
</dbReference>
<evidence type="ECO:0000256" key="2">
    <source>
        <dbReference type="ARBA" id="ARBA00022475"/>
    </source>
</evidence>
<reference evidence="8 9" key="1">
    <citation type="submission" date="2017-05" db="EMBL/GenBank/DDBJ databases">
        <title>Complete and WGS of Bordetella genogroups.</title>
        <authorList>
            <person name="Spilker T."/>
            <person name="LiPuma J."/>
        </authorList>
    </citation>
    <scope>NUCLEOTIDE SEQUENCE [LARGE SCALE GENOMIC DNA]</scope>
    <source>
        <strain evidence="8 9">AU19157</strain>
    </source>
</reference>
<protein>
    <submittedName>
        <fullName evidence="8">EamA family transporter</fullName>
    </submittedName>
</protein>
<keyword evidence="9" id="KW-1185">Reference proteome</keyword>
<feature type="transmembrane region" description="Helical" evidence="6">
    <location>
        <begin position="222"/>
        <end position="241"/>
    </location>
</feature>
<evidence type="ECO:0000256" key="4">
    <source>
        <dbReference type="ARBA" id="ARBA00022989"/>
    </source>
</evidence>
<feature type="transmembrane region" description="Helical" evidence="6">
    <location>
        <begin position="132"/>
        <end position="151"/>
    </location>
</feature>
<feature type="transmembrane region" description="Helical" evidence="6">
    <location>
        <begin position="42"/>
        <end position="62"/>
    </location>
</feature>
<feature type="domain" description="EamA" evidence="7">
    <location>
        <begin position="160"/>
        <end position="293"/>
    </location>
</feature>
<dbReference type="EMBL" id="CP021108">
    <property type="protein sequence ID" value="ARP80818.1"/>
    <property type="molecule type" value="Genomic_DNA"/>
</dbReference>
<dbReference type="PANTHER" id="PTHR32322:SF18">
    <property type="entry name" value="S-ADENOSYLMETHIONINE_S-ADENOSYLHOMOCYSTEINE TRANSPORTER"/>
    <property type="match status" value="1"/>
</dbReference>
<evidence type="ECO:0000256" key="1">
    <source>
        <dbReference type="ARBA" id="ARBA00004651"/>
    </source>
</evidence>
<evidence type="ECO:0000256" key="5">
    <source>
        <dbReference type="ARBA" id="ARBA00023136"/>
    </source>
</evidence>
<evidence type="ECO:0000256" key="3">
    <source>
        <dbReference type="ARBA" id="ARBA00022692"/>
    </source>
</evidence>
<feature type="transmembrane region" description="Helical" evidence="6">
    <location>
        <begin position="105"/>
        <end position="123"/>
    </location>
</feature>
<feature type="transmembrane region" description="Helical" evidence="6">
    <location>
        <begin position="191"/>
        <end position="210"/>
    </location>
</feature>
<gene>
    <name evidence="8" type="ORF">CAL12_08175</name>
</gene>
<keyword evidence="2" id="KW-1003">Cell membrane</keyword>
<evidence type="ECO:0000313" key="9">
    <source>
        <dbReference type="Proteomes" id="UP000194151"/>
    </source>
</evidence>
<accession>A0A1W6YIG4</accession>
<feature type="domain" description="EamA" evidence="7">
    <location>
        <begin position="16"/>
        <end position="146"/>
    </location>
</feature>
<sequence length="314" mass="33628">MDQVVTPPLSRRYAGLLFALVILSWGLNWTATKIIVHQVTPLWTTAIRCAIASGALFVILVARGQLIIPKRGDLPVVLAIAMLHMVAFSTLVALGLKFVPVGRSIVLGYTTPLWVMPGAWLFLREKPSPRQLAGIALGLVGLALLFNPWALDWRDAHALFGNGVILLAAFFWAANILYVRAHRWVSTPFQLVFWQTSLASCVLSMLAFCMDGAPQIAWSPQLAGAFLFAGLCGTALAYWAMAMVNRSLPAVTTSLGLLATPVVGIASSVLGLGESIGTSLAIAMVLILGGIALGTPLPRRIDLGHADLSTRRRA</sequence>
<keyword evidence="4 6" id="KW-1133">Transmembrane helix</keyword>
<feature type="transmembrane region" description="Helical" evidence="6">
    <location>
        <begin position="248"/>
        <end position="270"/>
    </location>
</feature>
<dbReference type="Pfam" id="PF00892">
    <property type="entry name" value="EamA"/>
    <property type="match status" value="2"/>
</dbReference>
<proteinExistence type="predicted"/>
<feature type="transmembrane region" description="Helical" evidence="6">
    <location>
        <begin position="12"/>
        <end position="30"/>
    </location>
</feature>
<dbReference type="KEGG" id="bgv:CAL12_08175"/>
<dbReference type="AlphaFoldDB" id="A0A1W6YIG4"/>
<feature type="transmembrane region" description="Helical" evidence="6">
    <location>
        <begin position="276"/>
        <end position="295"/>
    </location>
</feature>
<dbReference type="GO" id="GO:0005886">
    <property type="term" value="C:plasma membrane"/>
    <property type="evidence" value="ECO:0007669"/>
    <property type="project" value="UniProtKB-SubCell"/>
</dbReference>
<comment type="subcellular location">
    <subcellularLocation>
        <location evidence="1">Cell membrane</location>
        <topology evidence="1">Multi-pass membrane protein</topology>
    </subcellularLocation>
</comment>
<dbReference type="STRING" id="1416806.CAL12_08175"/>
<dbReference type="OrthoDB" id="5298131at2"/>
<feature type="transmembrane region" description="Helical" evidence="6">
    <location>
        <begin position="74"/>
        <end position="99"/>
    </location>
</feature>
<keyword evidence="3 6" id="KW-0812">Transmembrane</keyword>
<dbReference type="InterPro" id="IPR050638">
    <property type="entry name" value="AA-Vitamin_Transporters"/>
</dbReference>
<dbReference type="SUPFAM" id="SSF103481">
    <property type="entry name" value="Multidrug resistance efflux transporter EmrE"/>
    <property type="match status" value="2"/>
</dbReference>
<dbReference type="InterPro" id="IPR000620">
    <property type="entry name" value="EamA_dom"/>
</dbReference>
<evidence type="ECO:0000256" key="6">
    <source>
        <dbReference type="SAM" id="Phobius"/>
    </source>
</evidence>
<dbReference type="PANTHER" id="PTHR32322">
    <property type="entry name" value="INNER MEMBRANE TRANSPORTER"/>
    <property type="match status" value="1"/>
</dbReference>
<keyword evidence="5 6" id="KW-0472">Membrane</keyword>
<evidence type="ECO:0000259" key="7">
    <source>
        <dbReference type="Pfam" id="PF00892"/>
    </source>
</evidence>
<dbReference type="Proteomes" id="UP000194151">
    <property type="component" value="Chromosome"/>
</dbReference>
<evidence type="ECO:0000313" key="8">
    <source>
        <dbReference type="EMBL" id="ARP80818.1"/>
    </source>
</evidence>